<dbReference type="Pfam" id="PF07155">
    <property type="entry name" value="ECF-ribofla_trS"/>
    <property type="match status" value="1"/>
</dbReference>
<protein>
    <recommendedName>
        <fullName evidence="6">ECF transporter S component</fullName>
    </recommendedName>
</protein>
<dbReference type="GO" id="GO:0016020">
    <property type="term" value="C:membrane"/>
    <property type="evidence" value="ECO:0007669"/>
    <property type="project" value="InterPro"/>
</dbReference>
<evidence type="ECO:0008006" key="6">
    <source>
        <dbReference type="Google" id="ProtNLM"/>
    </source>
</evidence>
<name>A0A1D8GCB7_9FIRM</name>
<feature type="transmembrane region" description="Helical" evidence="3">
    <location>
        <begin position="71"/>
        <end position="94"/>
    </location>
</feature>
<dbReference type="KEGG" id="gfe:Gferi_02420"/>
<evidence type="ECO:0000313" key="4">
    <source>
        <dbReference type="EMBL" id="AOT68547.1"/>
    </source>
</evidence>
<dbReference type="InterPro" id="IPR009825">
    <property type="entry name" value="ECF_substrate-spec-like"/>
</dbReference>
<dbReference type="AlphaFoldDB" id="A0A1D8GCB7"/>
<evidence type="ECO:0000313" key="5">
    <source>
        <dbReference type="Proteomes" id="UP000095743"/>
    </source>
</evidence>
<keyword evidence="2 3" id="KW-1133">Transmembrane helix</keyword>
<feature type="transmembrane region" description="Helical" evidence="3">
    <location>
        <begin position="41"/>
        <end position="65"/>
    </location>
</feature>
<gene>
    <name evidence="4" type="ORF">Gferi_02420</name>
</gene>
<evidence type="ECO:0000256" key="1">
    <source>
        <dbReference type="ARBA" id="ARBA00022692"/>
    </source>
</evidence>
<accession>A0A1D8GCB7</accession>
<dbReference type="Proteomes" id="UP000095743">
    <property type="component" value="Chromosome"/>
</dbReference>
<keyword evidence="3" id="KW-0472">Membrane</keyword>
<evidence type="ECO:0000256" key="3">
    <source>
        <dbReference type="SAM" id="Phobius"/>
    </source>
</evidence>
<evidence type="ECO:0000256" key="2">
    <source>
        <dbReference type="ARBA" id="ARBA00022989"/>
    </source>
</evidence>
<feature type="transmembrane region" description="Helical" evidence="3">
    <location>
        <begin position="146"/>
        <end position="163"/>
    </location>
</feature>
<reference evidence="4 5" key="1">
    <citation type="submission" date="2016-09" db="EMBL/GenBank/DDBJ databases">
        <title>Genomic analysis reveals versatility of anaerobic energy metabolism of Geosporobacter ferrireducens IRF9 of phylum Firmicutes.</title>
        <authorList>
            <person name="Kim S.-J."/>
        </authorList>
    </citation>
    <scope>NUCLEOTIDE SEQUENCE [LARGE SCALE GENOMIC DNA]</scope>
    <source>
        <strain evidence="4 5">IRF9</strain>
    </source>
</reference>
<dbReference type="Gene3D" id="1.10.1760.20">
    <property type="match status" value="1"/>
</dbReference>
<organism evidence="4 5">
    <name type="scientific">Geosporobacter ferrireducens</name>
    <dbReference type="NCBI Taxonomy" id="1424294"/>
    <lineage>
        <taxon>Bacteria</taxon>
        <taxon>Bacillati</taxon>
        <taxon>Bacillota</taxon>
        <taxon>Clostridia</taxon>
        <taxon>Peptostreptococcales</taxon>
        <taxon>Thermotaleaceae</taxon>
        <taxon>Geosporobacter</taxon>
    </lineage>
</organism>
<dbReference type="EMBL" id="CP017269">
    <property type="protein sequence ID" value="AOT68547.1"/>
    <property type="molecule type" value="Genomic_DNA"/>
</dbReference>
<dbReference type="RefSeq" id="WP_069974123.1">
    <property type="nucleotide sequence ID" value="NZ_CP017269.1"/>
</dbReference>
<dbReference type="PANTHER" id="PTHR37815">
    <property type="entry name" value="UPF0397 PROTEIN BC_2624-RELATED"/>
    <property type="match status" value="1"/>
</dbReference>
<feature type="transmembrane region" description="Helical" evidence="3">
    <location>
        <begin position="106"/>
        <end position="126"/>
    </location>
</feature>
<proteinExistence type="predicted"/>
<feature type="transmembrane region" description="Helical" evidence="3">
    <location>
        <begin position="12"/>
        <end position="29"/>
    </location>
</feature>
<keyword evidence="1 3" id="KW-0812">Transmembrane</keyword>
<sequence>MKFGIKKLIMTGLVASLVMVGTMLIQVPTPTGGFIHIGDSMVYLSGILLGPVAGSLAAAMGSMLADLFSGYGIYAPATFVIKGLDALVVGYIYHKLVTQDSAVMKKMTVFGVAVFLGGLIMVFGYLAYESILRGFAAAFTGVPGNITQAVGGGVLAAPLVLALERMKVFESLKSTIHKA</sequence>
<dbReference type="OrthoDB" id="411368at2"/>
<dbReference type="PANTHER" id="PTHR37815:SF3">
    <property type="entry name" value="UPF0397 PROTEIN SPR0429"/>
    <property type="match status" value="1"/>
</dbReference>
<keyword evidence="5" id="KW-1185">Reference proteome</keyword>
<dbReference type="STRING" id="1424294.Gferi_02420"/>